<dbReference type="CDD" id="cd03089">
    <property type="entry name" value="PMM_PGM"/>
    <property type="match status" value="1"/>
</dbReference>
<keyword evidence="10" id="KW-0472">Membrane</keyword>
<keyword evidence="16" id="KW-1185">Reference proteome</keyword>
<evidence type="ECO:0000256" key="3">
    <source>
        <dbReference type="ARBA" id="ARBA00004699"/>
    </source>
</evidence>
<dbReference type="AlphaFoldDB" id="A0A919CM39"/>
<evidence type="ECO:0000256" key="8">
    <source>
        <dbReference type="ARBA" id="ARBA00022842"/>
    </source>
</evidence>
<reference evidence="15" key="2">
    <citation type="submission" date="2020-09" db="EMBL/GenBank/DDBJ databases">
        <authorList>
            <person name="Sun Q."/>
            <person name="Kim S."/>
        </authorList>
    </citation>
    <scope>NUCLEOTIDE SEQUENCE</scope>
    <source>
        <strain evidence="15">KCTC 23430</strain>
    </source>
</reference>
<comment type="pathway">
    <text evidence="3">Nucleotide-sugar biosynthesis; GDP-alpha-D-mannose biosynthesis; alpha-D-mannose 1-phosphate from D-fructose 6-phosphate: step 2/2.</text>
</comment>
<dbReference type="Gene3D" id="3.40.120.10">
    <property type="entry name" value="Alpha-D-Glucose-1,6-Bisphosphate, subunit A, domain 3"/>
    <property type="match status" value="3"/>
</dbReference>
<evidence type="ECO:0000259" key="14">
    <source>
        <dbReference type="Pfam" id="PF02880"/>
    </source>
</evidence>
<comment type="cofactor">
    <cofactor evidence="2">
        <name>Mg(2+)</name>
        <dbReference type="ChEBI" id="CHEBI:18420"/>
    </cofactor>
</comment>
<feature type="domain" description="Alpha-D-phosphohexomutase alpha/beta/alpha" evidence="14">
    <location>
        <begin position="655"/>
        <end position="761"/>
    </location>
</feature>
<evidence type="ECO:0000259" key="11">
    <source>
        <dbReference type="Pfam" id="PF00408"/>
    </source>
</evidence>
<feature type="transmembrane region" description="Helical" evidence="10">
    <location>
        <begin position="288"/>
        <end position="310"/>
    </location>
</feature>
<dbReference type="InterPro" id="IPR016055">
    <property type="entry name" value="A-D-PHexomutase_a/b/a-I/II/III"/>
</dbReference>
<evidence type="ECO:0000256" key="6">
    <source>
        <dbReference type="ARBA" id="ARBA00022553"/>
    </source>
</evidence>
<dbReference type="Pfam" id="PF02880">
    <property type="entry name" value="PGM_PMM_III"/>
    <property type="match status" value="1"/>
</dbReference>
<dbReference type="Gene3D" id="3.30.310.50">
    <property type="entry name" value="Alpha-D-phosphohexomutase, C-terminal domain"/>
    <property type="match status" value="1"/>
</dbReference>
<sequence length="858" mass="92033">MTTNLSGTYATVMPLKQNNKNSKSAAARPQPFQASGNTLRSVVLMGLLVAIVPVMLGVAYLALVREPANTDSQLSEAAQSYASQGAARIHALLNRIDSRIEAAASSPLAAQALAGNDQQALDDTERTLLSFFPEASSISLVPLGEMGTATFSSGNDEARNHIELDLLRRTSRGEQAPPEAYQHEGTGLTSIARSVGGDTANQQAVMLITFNNSLLQDQLNALDIDSGQFRLEQVLPASPDRTTTVAQSGNGDLDTLSATFSVPQSQWQVTFTPSRAFSNRFVQSPVTLFAVLGLVLVAVIAGFALVLVMFPKRLVNETRKITVAADKRTSVELAIPELVPLARELRRATLRGLRRAGPETEEEKAELDSDVFADPAFGDTGSYEVLELDGQEQGGSAAENDPDFPSHIFRAYDIRGLADDELDDEMVAKIGGAIATLADEQDEQTLIVGCDGRTSSPRIKSTLIKALMSAGRDVIDIGVVPTPLLYFATRHLDCRSGVMVTGSHNPAEFNGFKVVINQQTIAAGGIADIRDRVKAGRFSKGQGRVIREDVTEAYIDEVMSDIAIAESLKIVVDAGNGATSKIGPALFEALGCEVLRLHCELDGRFPNHPPDTSDEANLEDLVATVRNTGADFGVAFDGDGDRLAVVTGTGQIVRSDTLMMVFSEDVVSRNPGADVVFDVKCSRHLAELITRCGGRPIPWKTGHAFMKEKMQETGALLGGEFSGHIFFGERWYGFDDGMYAAGRLAEILATGESTLDEALASFPSSINTPEILVPVPEAEKFRLINNLAAAGSFTLGKVSNLDGVRVDFPYGWGLVRASNTSAALTARFEADSAEELESIQQEFRTQLLAVDPELSLTF</sequence>
<organism evidence="15 16">
    <name type="scientific">Parahalioglobus pacificus</name>
    <dbReference type="NCBI Taxonomy" id="930806"/>
    <lineage>
        <taxon>Bacteria</taxon>
        <taxon>Pseudomonadati</taxon>
        <taxon>Pseudomonadota</taxon>
        <taxon>Gammaproteobacteria</taxon>
        <taxon>Cellvibrionales</taxon>
        <taxon>Halieaceae</taxon>
        <taxon>Parahalioglobus</taxon>
    </lineage>
</organism>
<evidence type="ECO:0000259" key="13">
    <source>
        <dbReference type="Pfam" id="PF02879"/>
    </source>
</evidence>
<dbReference type="GO" id="GO:0004615">
    <property type="term" value="F:phosphomannomutase activity"/>
    <property type="evidence" value="ECO:0007669"/>
    <property type="project" value="UniProtKB-EC"/>
</dbReference>
<dbReference type="InterPro" id="IPR005841">
    <property type="entry name" value="Alpha-D-phosphohexomutase_SF"/>
</dbReference>
<proteinExistence type="inferred from homology"/>
<evidence type="ECO:0000259" key="12">
    <source>
        <dbReference type="Pfam" id="PF02878"/>
    </source>
</evidence>
<keyword evidence="10" id="KW-1133">Transmembrane helix</keyword>
<dbReference type="Pfam" id="PF02879">
    <property type="entry name" value="PGM_PMM_II"/>
    <property type="match status" value="1"/>
</dbReference>
<keyword evidence="7" id="KW-0479">Metal-binding</keyword>
<evidence type="ECO:0000256" key="1">
    <source>
        <dbReference type="ARBA" id="ARBA00000586"/>
    </source>
</evidence>
<evidence type="ECO:0000256" key="4">
    <source>
        <dbReference type="ARBA" id="ARBA00010231"/>
    </source>
</evidence>
<dbReference type="EMBL" id="BMYM01000002">
    <property type="protein sequence ID" value="GHD35047.1"/>
    <property type="molecule type" value="Genomic_DNA"/>
</dbReference>
<dbReference type="PRINTS" id="PR00509">
    <property type="entry name" value="PGMPMM"/>
</dbReference>
<feature type="domain" description="Alpha-D-phosphohexomutase C-terminal" evidence="11">
    <location>
        <begin position="770"/>
        <end position="845"/>
    </location>
</feature>
<evidence type="ECO:0000256" key="7">
    <source>
        <dbReference type="ARBA" id="ARBA00022723"/>
    </source>
</evidence>
<dbReference type="InterPro" id="IPR005845">
    <property type="entry name" value="A-D-PHexomutase_a/b/a-II"/>
</dbReference>
<dbReference type="GO" id="GO:0005975">
    <property type="term" value="P:carbohydrate metabolic process"/>
    <property type="evidence" value="ECO:0007669"/>
    <property type="project" value="InterPro"/>
</dbReference>
<feature type="domain" description="Alpha-D-phosphohexomutase alpha/beta/alpha" evidence="13">
    <location>
        <begin position="553"/>
        <end position="650"/>
    </location>
</feature>
<dbReference type="InterPro" id="IPR005843">
    <property type="entry name" value="A-D-PHexomutase_C"/>
</dbReference>
<dbReference type="SUPFAM" id="SSF53738">
    <property type="entry name" value="Phosphoglucomutase, first 3 domains"/>
    <property type="match status" value="3"/>
</dbReference>
<keyword evidence="10" id="KW-0812">Transmembrane</keyword>
<dbReference type="Proteomes" id="UP000644693">
    <property type="component" value="Unassembled WGS sequence"/>
</dbReference>
<evidence type="ECO:0000313" key="16">
    <source>
        <dbReference type="Proteomes" id="UP000644693"/>
    </source>
</evidence>
<evidence type="ECO:0000256" key="2">
    <source>
        <dbReference type="ARBA" id="ARBA00001946"/>
    </source>
</evidence>
<dbReference type="SUPFAM" id="SSF55957">
    <property type="entry name" value="Phosphoglucomutase, C-terminal domain"/>
    <property type="match status" value="1"/>
</dbReference>
<accession>A0A919CM39</accession>
<dbReference type="InterPro" id="IPR005844">
    <property type="entry name" value="A-D-PHexomutase_a/b/a-I"/>
</dbReference>
<dbReference type="InterPro" id="IPR036900">
    <property type="entry name" value="A-D-PHexomutase_C_sf"/>
</dbReference>
<dbReference type="EC" id="5.4.2.8" evidence="5"/>
<dbReference type="InterPro" id="IPR016066">
    <property type="entry name" value="A-D-PHexomutase_CS"/>
</dbReference>
<evidence type="ECO:0000256" key="5">
    <source>
        <dbReference type="ARBA" id="ARBA00012730"/>
    </source>
</evidence>
<dbReference type="PANTHER" id="PTHR43771">
    <property type="entry name" value="PHOSPHOMANNOMUTASE"/>
    <property type="match status" value="1"/>
</dbReference>
<dbReference type="InterPro" id="IPR005846">
    <property type="entry name" value="A-D-PHexomutase_a/b/a-III"/>
</dbReference>
<protein>
    <recommendedName>
        <fullName evidence="5">phosphomannomutase</fullName>
        <ecNumber evidence="5">5.4.2.8</ecNumber>
    </recommendedName>
</protein>
<gene>
    <name evidence="15" type="ORF">GCM10007053_21490</name>
</gene>
<comment type="caution">
    <text evidence="15">The sequence shown here is derived from an EMBL/GenBank/DDBJ whole genome shotgun (WGS) entry which is preliminary data.</text>
</comment>
<comment type="similarity">
    <text evidence="4">Belongs to the phosphohexose mutase family.</text>
</comment>
<comment type="catalytic activity">
    <reaction evidence="1">
        <text>alpha-D-mannose 1-phosphate = D-mannose 6-phosphate</text>
        <dbReference type="Rhea" id="RHEA:11140"/>
        <dbReference type="ChEBI" id="CHEBI:58409"/>
        <dbReference type="ChEBI" id="CHEBI:58735"/>
        <dbReference type="EC" id="5.4.2.8"/>
    </reaction>
</comment>
<keyword evidence="9" id="KW-0413">Isomerase</keyword>
<evidence type="ECO:0000256" key="9">
    <source>
        <dbReference type="ARBA" id="ARBA00023235"/>
    </source>
</evidence>
<keyword evidence="6" id="KW-0597">Phosphoprotein</keyword>
<reference evidence="15" key="1">
    <citation type="journal article" date="2014" name="Int. J. Syst. Evol. Microbiol.">
        <title>Complete genome sequence of Corynebacterium casei LMG S-19264T (=DSM 44701T), isolated from a smear-ripened cheese.</title>
        <authorList>
            <consortium name="US DOE Joint Genome Institute (JGI-PGF)"/>
            <person name="Walter F."/>
            <person name="Albersmeier A."/>
            <person name="Kalinowski J."/>
            <person name="Ruckert C."/>
        </authorList>
    </citation>
    <scope>NUCLEOTIDE SEQUENCE</scope>
    <source>
        <strain evidence="15">KCTC 23430</strain>
    </source>
</reference>
<keyword evidence="8" id="KW-0460">Magnesium</keyword>
<dbReference type="Pfam" id="PF00408">
    <property type="entry name" value="PGM_PMM_IV"/>
    <property type="match status" value="1"/>
</dbReference>
<feature type="transmembrane region" description="Helical" evidence="10">
    <location>
        <begin position="42"/>
        <end position="63"/>
    </location>
</feature>
<dbReference type="GO" id="GO:0000287">
    <property type="term" value="F:magnesium ion binding"/>
    <property type="evidence" value="ECO:0007669"/>
    <property type="project" value="InterPro"/>
</dbReference>
<name>A0A919CM39_9GAMM</name>
<dbReference type="PANTHER" id="PTHR43771:SF2">
    <property type="entry name" value="PHOSPHOMANNOMUTASE_PHOSPHOGLUCOMUTASE"/>
    <property type="match status" value="1"/>
</dbReference>
<evidence type="ECO:0000313" key="15">
    <source>
        <dbReference type="EMBL" id="GHD35047.1"/>
    </source>
</evidence>
<dbReference type="PROSITE" id="PS00710">
    <property type="entry name" value="PGM_PMM"/>
    <property type="match status" value="1"/>
</dbReference>
<feature type="domain" description="Alpha-D-phosphohexomutase alpha/beta/alpha" evidence="12">
    <location>
        <begin position="408"/>
        <end position="535"/>
    </location>
</feature>
<evidence type="ECO:0000256" key="10">
    <source>
        <dbReference type="SAM" id="Phobius"/>
    </source>
</evidence>
<dbReference type="Pfam" id="PF02878">
    <property type="entry name" value="PGM_PMM_I"/>
    <property type="match status" value="1"/>
</dbReference>